<keyword evidence="3" id="KW-1185">Reference proteome</keyword>
<feature type="non-terminal residue" evidence="2">
    <location>
        <position position="1"/>
    </location>
</feature>
<feature type="compositionally biased region" description="Pro residues" evidence="1">
    <location>
        <begin position="1"/>
        <end position="11"/>
    </location>
</feature>
<evidence type="ECO:0000313" key="2">
    <source>
        <dbReference type="EMBL" id="KAK3849455.1"/>
    </source>
</evidence>
<feature type="compositionally biased region" description="Low complexity" evidence="1">
    <location>
        <begin position="12"/>
        <end position="21"/>
    </location>
</feature>
<accession>A0AAE1BFC4</accession>
<evidence type="ECO:0000256" key="1">
    <source>
        <dbReference type="SAM" id="MobiDB-lite"/>
    </source>
</evidence>
<name>A0AAE1BFC4_PETCI</name>
<gene>
    <name evidence="2" type="ORF">Pcinc_043794</name>
</gene>
<reference evidence="2" key="1">
    <citation type="submission" date="2023-10" db="EMBL/GenBank/DDBJ databases">
        <title>Genome assemblies of two species of porcelain crab, Petrolisthes cinctipes and Petrolisthes manimaculis (Anomura: Porcellanidae).</title>
        <authorList>
            <person name="Angst P."/>
        </authorList>
    </citation>
    <scope>NUCLEOTIDE SEQUENCE</scope>
    <source>
        <strain evidence="2">PB745_01</strain>
        <tissue evidence="2">Gill</tissue>
    </source>
</reference>
<dbReference type="AlphaFoldDB" id="A0AAE1BFC4"/>
<sequence length="95" mass="11159">QHFQTPTPPTTEFPDPNTTNNKISRPHHQHFQTPTSIFPDPHIHISRPQHHQQQNFQTPPPTFPDPTYIHISRPPPPQHFQEKDLNNNISITQHF</sequence>
<protein>
    <submittedName>
        <fullName evidence="2">Uncharacterized protein</fullName>
    </submittedName>
</protein>
<evidence type="ECO:0000313" key="3">
    <source>
        <dbReference type="Proteomes" id="UP001286313"/>
    </source>
</evidence>
<comment type="caution">
    <text evidence="2">The sequence shown here is derived from an EMBL/GenBank/DDBJ whole genome shotgun (WGS) entry which is preliminary data.</text>
</comment>
<feature type="region of interest" description="Disordered" evidence="1">
    <location>
        <begin position="1"/>
        <end position="95"/>
    </location>
</feature>
<dbReference type="Proteomes" id="UP001286313">
    <property type="component" value="Unassembled WGS sequence"/>
</dbReference>
<organism evidence="2 3">
    <name type="scientific">Petrolisthes cinctipes</name>
    <name type="common">Flat porcelain crab</name>
    <dbReference type="NCBI Taxonomy" id="88211"/>
    <lineage>
        <taxon>Eukaryota</taxon>
        <taxon>Metazoa</taxon>
        <taxon>Ecdysozoa</taxon>
        <taxon>Arthropoda</taxon>
        <taxon>Crustacea</taxon>
        <taxon>Multicrustacea</taxon>
        <taxon>Malacostraca</taxon>
        <taxon>Eumalacostraca</taxon>
        <taxon>Eucarida</taxon>
        <taxon>Decapoda</taxon>
        <taxon>Pleocyemata</taxon>
        <taxon>Anomura</taxon>
        <taxon>Galatheoidea</taxon>
        <taxon>Porcellanidae</taxon>
        <taxon>Petrolisthes</taxon>
    </lineage>
</organism>
<proteinExistence type="predicted"/>
<feature type="compositionally biased region" description="Polar residues" evidence="1">
    <location>
        <begin position="86"/>
        <end position="95"/>
    </location>
</feature>
<dbReference type="EMBL" id="JAWQEG010008917">
    <property type="protein sequence ID" value="KAK3849455.1"/>
    <property type="molecule type" value="Genomic_DNA"/>
</dbReference>